<name>A0A2P4YTY0_9STRA</name>
<comment type="caution">
    <text evidence="2">The sequence shown here is derived from an EMBL/GenBank/DDBJ whole genome shotgun (WGS) entry which is preliminary data.</text>
</comment>
<gene>
    <name evidence="2" type="ORF">PHPALM_786</name>
</gene>
<dbReference type="OrthoDB" id="273345at2759"/>
<evidence type="ECO:0000313" key="2">
    <source>
        <dbReference type="EMBL" id="POM81265.1"/>
    </source>
</evidence>
<sequence length="85" mass="9917">MGRKGVSLQEKRERILRIYHESKEVFNLKEVEKLGSKAGVDVWKTGCNFRFFDNPNSYESRDTFFWTGNGPMNLGANFFDCVYPL</sequence>
<evidence type="ECO:0000259" key="1">
    <source>
        <dbReference type="Pfam" id="PF03962"/>
    </source>
</evidence>
<reference evidence="2 3" key="1">
    <citation type="journal article" date="2017" name="Genome Biol. Evol.">
        <title>Phytophthora megakarya and P. palmivora, closely related causal agents of cacao black pod rot, underwent increases in genome sizes and gene numbers by different mechanisms.</title>
        <authorList>
            <person name="Ali S.S."/>
            <person name="Shao J."/>
            <person name="Lary D.J."/>
            <person name="Kronmiller B."/>
            <person name="Shen D."/>
            <person name="Strem M.D."/>
            <person name="Amoako-Attah I."/>
            <person name="Akrofi A.Y."/>
            <person name="Begoude B.A."/>
            <person name="Ten Hoopen G.M."/>
            <person name="Coulibaly K."/>
            <person name="Kebe B.I."/>
            <person name="Melnick R.L."/>
            <person name="Guiltinan M.J."/>
            <person name="Tyler B.M."/>
            <person name="Meinhardt L.W."/>
            <person name="Bailey B.A."/>
        </authorList>
    </citation>
    <scope>NUCLEOTIDE SEQUENCE [LARGE SCALE GENOMIC DNA]</scope>
    <source>
        <strain evidence="3">sbr112.9</strain>
    </source>
</reference>
<keyword evidence="3" id="KW-1185">Reference proteome</keyword>
<evidence type="ECO:0000313" key="3">
    <source>
        <dbReference type="Proteomes" id="UP000237271"/>
    </source>
</evidence>
<feature type="domain" description="Mnd1 HTH" evidence="1">
    <location>
        <begin position="15"/>
        <end position="40"/>
    </location>
</feature>
<dbReference type="Proteomes" id="UP000237271">
    <property type="component" value="Unassembled WGS sequence"/>
</dbReference>
<dbReference type="AlphaFoldDB" id="A0A2P4YTY0"/>
<proteinExistence type="predicted"/>
<organism evidence="2 3">
    <name type="scientific">Phytophthora palmivora</name>
    <dbReference type="NCBI Taxonomy" id="4796"/>
    <lineage>
        <taxon>Eukaryota</taxon>
        <taxon>Sar</taxon>
        <taxon>Stramenopiles</taxon>
        <taxon>Oomycota</taxon>
        <taxon>Peronosporomycetes</taxon>
        <taxon>Peronosporales</taxon>
        <taxon>Peronosporaceae</taxon>
        <taxon>Phytophthora</taxon>
    </lineage>
</organism>
<protein>
    <submittedName>
        <fullName evidence="2">Meiotic nuclear division protein</fullName>
    </submittedName>
</protein>
<dbReference type="Pfam" id="PF03962">
    <property type="entry name" value="Mnd1"/>
    <property type="match status" value="1"/>
</dbReference>
<accession>A0A2P4YTY0</accession>
<dbReference type="InterPro" id="IPR040453">
    <property type="entry name" value="Mnd1_HTH"/>
</dbReference>
<dbReference type="EMBL" id="NCKW01000122">
    <property type="protein sequence ID" value="POM81265.1"/>
    <property type="molecule type" value="Genomic_DNA"/>
</dbReference>